<name>A0ACC1JSQ0_9FUNG</name>
<dbReference type="EMBL" id="JANBUK010003723">
    <property type="protein sequence ID" value="KAJ2766351.1"/>
    <property type="molecule type" value="Genomic_DNA"/>
</dbReference>
<gene>
    <name evidence="1" type="ORF">GGI18_006019</name>
</gene>
<organism evidence="1 2">
    <name type="scientific">Coemansia linderi</name>
    <dbReference type="NCBI Taxonomy" id="2663919"/>
    <lineage>
        <taxon>Eukaryota</taxon>
        <taxon>Fungi</taxon>
        <taxon>Fungi incertae sedis</taxon>
        <taxon>Zoopagomycota</taxon>
        <taxon>Kickxellomycotina</taxon>
        <taxon>Kickxellomycetes</taxon>
        <taxon>Kickxellales</taxon>
        <taxon>Kickxellaceae</taxon>
        <taxon>Coemansia</taxon>
    </lineage>
</organism>
<evidence type="ECO:0000313" key="2">
    <source>
        <dbReference type="Proteomes" id="UP001140066"/>
    </source>
</evidence>
<proteinExistence type="predicted"/>
<comment type="caution">
    <text evidence="1">The sequence shown here is derived from an EMBL/GenBank/DDBJ whole genome shotgun (WGS) entry which is preliminary data.</text>
</comment>
<dbReference type="Proteomes" id="UP001140066">
    <property type="component" value="Unassembled WGS sequence"/>
</dbReference>
<accession>A0ACC1JSQ0</accession>
<keyword evidence="2" id="KW-1185">Reference proteome</keyword>
<feature type="non-terminal residue" evidence="1">
    <location>
        <position position="1"/>
    </location>
</feature>
<reference evidence="1" key="1">
    <citation type="submission" date="2022-07" db="EMBL/GenBank/DDBJ databases">
        <title>Phylogenomic reconstructions and comparative analyses of Kickxellomycotina fungi.</title>
        <authorList>
            <person name="Reynolds N.K."/>
            <person name="Stajich J.E."/>
            <person name="Barry K."/>
            <person name="Grigoriev I.V."/>
            <person name="Crous P."/>
            <person name="Smith M.E."/>
        </authorList>
    </citation>
    <scope>NUCLEOTIDE SEQUENCE</scope>
    <source>
        <strain evidence="1">BCRC 34191</strain>
    </source>
</reference>
<sequence>SAERLESKCDELKSELAVLQIELDGESDHSKDRQVSEGAVTEKSAGLEKLANTPSALLAAHKAHIRFVCNSPDFKETITDLEKKISESDS</sequence>
<evidence type="ECO:0000313" key="1">
    <source>
        <dbReference type="EMBL" id="KAJ2766351.1"/>
    </source>
</evidence>
<protein>
    <submittedName>
        <fullName evidence="1">Uncharacterized protein</fullName>
    </submittedName>
</protein>
<feature type="non-terminal residue" evidence="1">
    <location>
        <position position="90"/>
    </location>
</feature>